<dbReference type="InterPro" id="IPR011008">
    <property type="entry name" value="Dimeric_a/b-barrel"/>
</dbReference>
<dbReference type="SUPFAM" id="SSF54909">
    <property type="entry name" value="Dimeric alpha+beta barrel"/>
    <property type="match status" value="1"/>
</dbReference>
<keyword evidence="3" id="KW-1185">Reference proteome</keyword>
<dbReference type="Pfam" id="PF03992">
    <property type="entry name" value="ABM"/>
    <property type="match status" value="1"/>
</dbReference>
<dbReference type="OrthoDB" id="9812192at2"/>
<dbReference type="PANTHER" id="PTHR33336:SF3">
    <property type="entry name" value="ABM DOMAIN-CONTAINING PROTEIN"/>
    <property type="match status" value="1"/>
</dbReference>
<evidence type="ECO:0000313" key="3">
    <source>
        <dbReference type="Proteomes" id="UP000007880"/>
    </source>
</evidence>
<gene>
    <name evidence="2" type="ordered locus">CLDAP_09200</name>
</gene>
<dbReference type="InterPro" id="IPR007138">
    <property type="entry name" value="ABM_dom"/>
</dbReference>
<dbReference type="AlphaFoldDB" id="I0I122"/>
<organism evidence="2 3">
    <name type="scientific">Caldilinea aerophila (strain DSM 14535 / JCM 11387 / NBRC 104270 / STL-6-O1)</name>
    <dbReference type="NCBI Taxonomy" id="926550"/>
    <lineage>
        <taxon>Bacteria</taxon>
        <taxon>Bacillati</taxon>
        <taxon>Chloroflexota</taxon>
        <taxon>Caldilineae</taxon>
        <taxon>Caldilineales</taxon>
        <taxon>Caldilineaceae</taxon>
        <taxon>Caldilinea</taxon>
    </lineage>
</organism>
<dbReference type="Proteomes" id="UP000007880">
    <property type="component" value="Chromosome"/>
</dbReference>
<dbReference type="PANTHER" id="PTHR33336">
    <property type="entry name" value="QUINOL MONOOXYGENASE YGIN-RELATED"/>
    <property type="match status" value="1"/>
</dbReference>
<dbReference type="STRING" id="926550.CLDAP_09200"/>
<dbReference type="HOGENOM" id="CLU_2300590_0_0_0"/>
<sequence>MLIVRFKVKCRPEKVEDLRTAFEAVVAPSRTVEGVLHFDIAQDITDPNSFIATEVFVDKAALARQESLPEVQKVIALLPHVLAAGPEATIYTVSSSESWG</sequence>
<dbReference type="RefSeq" id="WP_014432200.1">
    <property type="nucleotide sequence ID" value="NC_017079.1"/>
</dbReference>
<dbReference type="KEGG" id="cap:CLDAP_09200"/>
<protein>
    <recommendedName>
        <fullName evidence="1">ABM domain-containing protein</fullName>
    </recommendedName>
</protein>
<reference evidence="2 3" key="1">
    <citation type="submission" date="2012-02" db="EMBL/GenBank/DDBJ databases">
        <title>Complete genome sequence of Caldilinea aerophila DSM 14535 (= NBRC 102666).</title>
        <authorList>
            <person name="Oguchi A."/>
            <person name="Hosoyama A."/>
            <person name="Sekine M."/>
            <person name="Fukai R."/>
            <person name="Kato Y."/>
            <person name="Nakamura S."/>
            <person name="Hanada S."/>
            <person name="Yamazaki S."/>
            <person name="Fujita N."/>
        </authorList>
    </citation>
    <scope>NUCLEOTIDE SEQUENCE [LARGE SCALE GENOMIC DNA]</scope>
    <source>
        <strain evidence="3">DSM 14535 / JCM 11387 / NBRC 104270 / STL-6-O1</strain>
    </source>
</reference>
<feature type="domain" description="ABM" evidence="1">
    <location>
        <begin position="2"/>
        <end position="91"/>
    </location>
</feature>
<dbReference type="GO" id="GO:0003824">
    <property type="term" value="F:catalytic activity"/>
    <property type="evidence" value="ECO:0007669"/>
    <property type="project" value="TreeGrafter"/>
</dbReference>
<dbReference type="InterPro" id="IPR050744">
    <property type="entry name" value="AI-2_Isomerase_LsrG"/>
</dbReference>
<evidence type="ECO:0000313" key="2">
    <source>
        <dbReference type="EMBL" id="BAL98959.1"/>
    </source>
</evidence>
<dbReference type="Gene3D" id="3.30.70.100">
    <property type="match status" value="1"/>
</dbReference>
<evidence type="ECO:0000259" key="1">
    <source>
        <dbReference type="PROSITE" id="PS51725"/>
    </source>
</evidence>
<name>I0I122_CALAS</name>
<dbReference type="EMBL" id="AP012337">
    <property type="protein sequence ID" value="BAL98959.1"/>
    <property type="molecule type" value="Genomic_DNA"/>
</dbReference>
<accession>I0I122</accession>
<proteinExistence type="predicted"/>
<dbReference type="PROSITE" id="PS51725">
    <property type="entry name" value="ABM"/>
    <property type="match status" value="1"/>
</dbReference>
<dbReference type="eggNOG" id="COG1359">
    <property type="taxonomic scope" value="Bacteria"/>
</dbReference>